<evidence type="ECO:0000313" key="3">
    <source>
        <dbReference type="Proteomes" id="UP001182556"/>
    </source>
</evidence>
<sequence>MLILCTRDLVDCYLPGVQYAQLRPMRFVDHLGLPGSLHRLAMSEALDMASFTSSPKVLTHTITPTGFILQLTSDVAQHLAASRGDADPPLYWWIELVHTNARFPVIPPTVGDEKRCDRLVGGVTAIASAKDIREALLSLDWSFASTVLDLFRQVGLASIEGRALYYPVNKTLCTSIRLLYPHPAIVLHEAVKERGPWVVTLDSVTPEQLEEWLGDPTAKLGPAWHPGPRDTPGRDLTERLSIDPNLVHRLGLAQNRSTSPSQLSSADTTLDGESVVSET</sequence>
<protein>
    <submittedName>
        <fullName evidence="2">Uncharacterized protein</fullName>
    </submittedName>
</protein>
<evidence type="ECO:0000256" key="1">
    <source>
        <dbReference type="SAM" id="MobiDB-lite"/>
    </source>
</evidence>
<evidence type="ECO:0000313" key="2">
    <source>
        <dbReference type="EMBL" id="KAK1921935.1"/>
    </source>
</evidence>
<keyword evidence="3" id="KW-1185">Reference proteome</keyword>
<reference evidence="2" key="1">
    <citation type="submission" date="2023-02" db="EMBL/GenBank/DDBJ databases">
        <title>Identification and recombinant expression of a fungal hydrolase from Papiliotrema laurentii that hydrolyzes apple cutin and clears colloidal polyester polyurethane.</title>
        <authorList>
            <consortium name="DOE Joint Genome Institute"/>
            <person name="Roman V.A."/>
            <person name="Bojanowski C."/>
            <person name="Crable B.R."/>
            <person name="Wagner D.N."/>
            <person name="Hung C.S."/>
            <person name="Nadeau L.J."/>
            <person name="Schratz L."/>
            <person name="Haridas S."/>
            <person name="Pangilinan J."/>
            <person name="Lipzen A."/>
            <person name="Na H."/>
            <person name="Yan M."/>
            <person name="Ng V."/>
            <person name="Grigoriev I.V."/>
            <person name="Spatafora J.W."/>
            <person name="Barlow D."/>
            <person name="Biffinger J."/>
            <person name="Kelley-Loughnane N."/>
            <person name="Varaljay V.A."/>
            <person name="Crookes-Goodson W.J."/>
        </authorList>
    </citation>
    <scope>NUCLEOTIDE SEQUENCE</scope>
    <source>
        <strain evidence="2">5307AH</strain>
    </source>
</reference>
<feature type="compositionally biased region" description="Polar residues" evidence="1">
    <location>
        <begin position="254"/>
        <end position="268"/>
    </location>
</feature>
<comment type="caution">
    <text evidence="2">The sequence shown here is derived from an EMBL/GenBank/DDBJ whole genome shotgun (WGS) entry which is preliminary data.</text>
</comment>
<dbReference type="Proteomes" id="UP001182556">
    <property type="component" value="Unassembled WGS sequence"/>
</dbReference>
<accession>A0AAD9CUU3</accession>
<feature type="region of interest" description="Disordered" evidence="1">
    <location>
        <begin position="253"/>
        <end position="279"/>
    </location>
</feature>
<gene>
    <name evidence="2" type="ORF">DB88DRAFT_373985</name>
</gene>
<organism evidence="2 3">
    <name type="scientific">Papiliotrema laurentii</name>
    <name type="common">Cryptococcus laurentii</name>
    <dbReference type="NCBI Taxonomy" id="5418"/>
    <lineage>
        <taxon>Eukaryota</taxon>
        <taxon>Fungi</taxon>
        <taxon>Dikarya</taxon>
        <taxon>Basidiomycota</taxon>
        <taxon>Agaricomycotina</taxon>
        <taxon>Tremellomycetes</taxon>
        <taxon>Tremellales</taxon>
        <taxon>Rhynchogastremaceae</taxon>
        <taxon>Papiliotrema</taxon>
    </lineage>
</organism>
<dbReference type="EMBL" id="JAODAN010000009">
    <property type="protein sequence ID" value="KAK1921935.1"/>
    <property type="molecule type" value="Genomic_DNA"/>
</dbReference>
<dbReference type="AlphaFoldDB" id="A0AAD9CUU3"/>
<proteinExistence type="predicted"/>
<name>A0AAD9CUU3_PAPLA</name>